<dbReference type="PROSITE" id="PS50102">
    <property type="entry name" value="RRM"/>
    <property type="match status" value="2"/>
</dbReference>
<accession>A0AAD9X665</accession>
<dbReference type="PANTHER" id="PTHR48033">
    <property type="entry name" value="RNA-BINDING (RRM/RBD/RNP MOTIFS) FAMILY PROTEIN"/>
    <property type="match status" value="1"/>
</dbReference>
<feature type="compositionally biased region" description="Polar residues" evidence="6">
    <location>
        <begin position="10"/>
        <end position="23"/>
    </location>
</feature>
<dbReference type="Gene3D" id="3.30.70.330">
    <property type="match status" value="2"/>
</dbReference>
<dbReference type="CDD" id="cd12325">
    <property type="entry name" value="RRM1_hnRNPA_hnRNPD_like"/>
    <property type="match status" value="1"/>
</dbReference>
<dbReference type="GO" id="GO:0010468">
    <property type="term" value="P:regulation of gene expression"/>
    <property type="evidence" value="ECO:0007669"/>
    <property type="project" value="TreeGrafter"/>
</dbReference>
<dbReference type="PRINTS" id="PR00961">
    <property type="entry name" value="HUDSXLRNA"/>
</dbReference>
<evidence type="ECO:0000256" key="6">
    <source>
        <dbReference type="SAM" id="MobiDB-lite"/>
    </source>
</evidence>
<comment type="subcellular location">
    <subcellularLocation>
        <location evidence="1">Nucleus</location>
    </subcellularLocation>
</comment>
<feature type="region of interest" description="Disordered" evidence="6">
    <location>
        <begin position="1"/>
        <end position="23"/>
    </location>
</feature>
<evidence type="ECO:0000256" key="5">
    <source>
        <dbReference type="PROSITE-ProRule" id="PRU00176"/>
    </source>
</evidence>
<dbReference type="FunFam" id="3.30.70.330:FF:000051">
    <property type="entry name" value="Heterogeneous nuclear ribonucleoprotein 1"/>
    <property type="match status" value="1"/>
</dbReference>
<keyword evidence="4" id="KW-0539">Nucleus</keyword>
<reference evidence="8" key="1">
    <citation type="journal article" date="2023" name="Plant J.">
        <title>Genome sequences and population genomics provide insights into the demographic history, inbreeding, and mutation load of two 'living fossil' tree species of Dipteronia.</title>
        <authorList>
            <person name="Feng Y."/>
            <person name="Comes H.P."/>
            <person name="Chen J."/>
            <person name="Zhu S."/>
            <person name="Lu R."/>
            <person name="Zhang X."/>
            <person name="Li P."/>
            <person name="Qiu J."/>
            <person name="Olsen K.M."/>
            <person name="Qiu Y."/>
        </authorList>
    </citation>
    <scope>NUCLEOTIDE SEQUENCE</scope>
    <source>
        <strain evidence="8">KIB01</strain>
    </source>
</reference>
<feature type="compositionally biased region" description="Basic and acidic residues" evidence="6">
    <location>
        <begin position="195"/>
        <end position="212"/>
    </location>
</feature>
<dbReference type="InterPro" id="IPR035979">
    <property type="entry name" value="RBD_domain_sf"/>
</dbReference>
<proteinExistence type="predicted"/>
<keyword evidence="3 5" id="KW-0694">RNA-binding</keyword>
<feature type="domain" description="RRM" evidence="7">
    <location>
        <begin position="121"/>
        <end position="199"/>
    </location>
</feature>
<evidence type="ECO:0000256" key="4">
    <source>
        <dbReference type="ARBA" id="ARBA00023242"/>
    </source>
</evidence>
<dbReference type="SUPFAM" id="SSF54928">
    <property type="entry name" value="RNA-binding domain, RBD"/>
    <property type="match status" value="2"/>
</dbReference>
<comment type="caution">
    <text evidence="8">The sequence shown here is derived from an EMBL/GenBank/DDBJ whole genome shotgun (WGS) entry which is preliminary data.</text>
</comment>
<organism evidence="8 9">
    <name type="scientific">Dipteronia dyeriana</name>
    <dbReference type="NCBI Taxonomy" id="168575"/>
    <lineage>
        <taxon>Eukaryota</taxon>
        <taxon>Viridiplantae</taxon>
        <taxon>Streptophyta</taxon>
        <taxon>Embryophyta</taxon>
        <taxon>Tracheophyta</taxon>
        <taxon>Spermatophyta</taxon>
        <taxon>Magnoliopsida</taxon>
        <taxon>eudicotyledons</taxon>
        <taxon>Gunneridae</taxon>
        <taxon>Pentapetalae</taxon>
        <taxon>rosids</taxon>
        <taxon>malvids</taxon>
        <taxon>Sapindales</taxon>
        <taxon>Sapindaceae</taxon>
        <taxon>Hippocastanoideae</taxon>
        <taxon>Acereae</taxon>
        <taxon>Dipteronia</taxon>
    </lineage>
</organism>
<dbReference type="Pfam" id="PF00076">
    <property type="entry name" value="RRM_1"/>
    <property type="match status" value="2"/>
</dbReference>
<name>A0AAD9X665_9ROSI</name>
<evidence type="ECO:0000313" key="8">
    <source>
        <dbReference type="EMBL" id="KAK2653611.1"/>
    </source>
</evidence>
<feature type="domain" description="RRM" evidence="7">
    <location>
        <begin position="32"/>
        <end position="108"/>
    </location>
</feature>
<dbReference type="EMBL" id="JANJYI010000004">
    <property type="protein sequence ID" value="KAK2653611.1"/>
    <property type="molecule type" value="Genomic_DNA"/>
</dbReference>
<dbReference type="SMART" id="SM00360">
    <property type="entry name" value="RRM"/>
    <property type="match status" value="2"/>
</dbReference>
<feature type="region of interest" description="Disordered" evidence="6">
    <location>
        <begin position="303"/>
        <end position="328"/>
    </location>
</feature>
<evidence type="ECO:0000259" key="7">
    <source>
        <dbReference type="PROSITE" id="PS50102"/>
    </source>
</evidence>
<keyword evidence="9" id="KW-1185">Reference proteome</keyword>
<dbReference type="GO" id="GO:0000785">
    <property type="term" value="C:chromatin"/>
    <property type="evidence" value="ECO:0007669"/>
    <property type="project" value="TreeGrafter"/>
</dbReference>
<evidence type="ECO:0000256" key="3">
    <source>
        <dbReference type="ARBA" id="ARBA00022884"/>
    </source>
</evidence>
<dbReference type="InterPro" id="IPR000504">
    <property type="entry name" value="RRM_dom"/>
</dbReference>
<evidence type="ECO:0000313" key="9">
    <source>
        <dbReference type="Proteomes" id="UP001280121"/>
    </source>
</evidence>
<dbReference type="GO" id="GO:0005654">
    <property type="term" value="C:nucleoplasm"/>
    <property type="evidence" value="ECO:0007669"/>
    <property type="project" value="TreeGrafter"/>
</dbReference>
<sequence length="328" mass="35666">MDDLGHHSQFEQSMDNNNMIDNNRYQRNDSAGKLFVGGVSWETTEDAFADYFSQYGEIVDSILMMDRYTGRPRGFGFVTFADPAVADHILEKNHVIDGRAVEVKRTVPREEMAVKEVSETKKIFVGGMPPSLTEDDLEEYFSSYGNIVENQILLDHLTGRSRGFGFVTFETADAVEKVLSWGKIHELGGKQVEIKKAEPRRHGGDHSADSGRGRYTSRVQYDENMDQGYNGYAGYDYYGGYGGSNGGNPAGFYSGYGGYGYGVGFVNPMYGAGYGVGGYGIAGSHGGPFAIYGGIGGFGTATSSSESRGNGSGGGSSEIGRFHPYRKY</sequence>
<dbReference type="PANTHER" id="PTHR48033:SF10">
    <property type="entry name" value="RNA-BINDING PROTEIN SQUID"/>
    <property type="match status" value="1"/>
</dbReference>
<keyword evidence="2" id="KW-0677">Repeat</keyword>
<dbReference type="AlphaFoldDB" id="A0AAD9X665"/>
<dbReference type="GO" id="GO:0003723">
    <property type="term" value="F:RNA binding"/>
    <property type="evidence" value="ECO:0007669"/>
    <property type="project" value="UniProtKB-UniRule"/>
</dbReference>
<dbReference type="InterPro" id="IPR002343">
    <property type="entry name" value="Hud_Sxl_RNA"/>
</dbReference>
<feature type="region of interest" description="Disordered" evidence="6">
    <location>
        <begin position="195"/>
        <end position="215"/>
    </location>
</feature>
<protein>
    <recommendedName>
        <fullName evidence="7">RRM domain-containing protein</fullName>
    </recommendedName>
</protein>
<dbReference type="InterPro" id="IPR012677">
    <property type="entry name" value="Nucleotide-bd_a/b_plait_sf"/>
</dbReference>
<dbReference type="Proteomes" id="UP001280121">
    <property type="component" value="Unassembled WGS sequence"/>
</dbReference>
<dbReference type="GO" id="GO:1990904">
    <property type="term" value="C:ribonucleoprotein complex"/>
    <property type="evidence" value="ECO:0007669"/>
    <property type="project" value="InterPro"/>
</dbReference>
<gene>
    <name evidence="8" type="ORF">Ddye_013467</name>
</gene>
<evidence type="ECO:0000256" key="2">
    <source>
        <dbReference type="ARBA" id="ARBA00022737"/>
    </source>
</evidence>
<evidence type="ECO:0000256" key="1">
    <source>
        <dbReference type="ARBA" id="ARBA00004123"/>
    </source>
</evidence>